<dbReference type="RefSeq" id="WP_215533311.1">
    <property type="nucleotide sequence ID" value="NZ_AP023321.1"/>
</dbReference>
<keyword evidence="7" id="KW-0573">Peptidoglycan synthesis</keyword>
<evidence type="ECO:0000256" key="2">
    <source>
        <dbReference type="ARBA" id="ARBA00004236"/>
    </source>
</evidence>
<sequence>MEENRHIGRRITLLVALLILVGVYVARLAEYQLIRGDEFEAQAAAPKQTTITAKAARGEIYDRNGRPLVVNKMGFSVVFLKQYMTEGTENQTILTLTNLLSSQGETWNDTLPIQLEGGQAVFEEDRDKDIENLKSDIAKINPYSTAQNCFDTLLKKYEIDEMEGLTVEQQRTIMGVRYEMDLRAFSTRYPFTFAEDISDDTVTRISENNIETPGVSIQRESTREYVSGDIAAHVIGNTGPIYAEELEELKEKGYAMDDVVGKSGIEKAMEDELRGQDGEKTITRDSEGNVVEDEITKEPVAGNSVILTIDSRIQLAAQNALETIITDLHENNAPGNGGDCTGGAAVVTDVNTGEVLALATYPYYSIDEYLTDYNSLLNAENTPLLNRATSGVYPPGSSMKPAVALGALQEGTIDANSVIKCTRKYTYYDDYQPTCLGYHGNETVDVALKNSCNYFFFDVGRRLGITKMNFYSRQLGLGEKTGLEISESTGILAGKEYSESIGQVWNPGDVLQAAIGQGNNAFTPVQLANYVATIANGGTHYQLHLIKSVKSYDMNETVVPEEANVLNELSVNQDNIDEVKLGMYKVANEQGGTGYRYFKDYPVTIACKTGTAETTDTKKNISNHSTVISFAPYDEPQYAVSVVLEHGGTANFDSNLRTMKMIYDAIFTEDDSIQQISPESTLLP</sequence>
<evidence type="ECO:0000313" key="13">
    <source>
        <dbReference type="EMBL" id="BCI59390.1"/>
    </source>
</evidence>
<name>A0A7I8CY47_9FIRM</name>
<dbReference type="InterPro" id="IPR036138">
    <property type="entry name" value="PBP_dimer_sf"/>
</dbReference>
<evidence type="ECO:0000256" key="1">
    <source>
        <dbReference type="ARBA" id="ARBA00004167"/>
    </source>
</evidence>
<gene>
    <name evidence="13" type="ORF">C12CBH8_00290</name>
</gene>
<dbReference type="Proteomes" id="UP000593890">
    <property type="component" value="Chromosome"/>
</dbReference>
<dbReference type="Pfam" id="PF03717">
    <property type="entry name" value="PBP_dimer"/>
    <property type="match status" value="1"/>
</dbReference>
<dbReference type="GO" id="GO:0071972">
    <property type="term" value="F:peptidoglycan L,D-transpeptidase activity"/>
    <property type="evidence" value="ECO:0007669"/>
    <property type="project" value="TreeGrafter"/>
</dbReference>
<feature type="domain" description="Penicillin-binding protein dimerisation" evidence="12">
    <location>
        <begin position="54"/>
        <end position="292"/>
    </location>
</feature>
<dbReference type="SUPFAM" id="SSF56519">
    <property type="entry name" value="Penicillin binding protein dimerisation domain"/>
    <property type="match status" value="1"/>
</dbReference>
<organism evidence="13 14">
    <name type="scientific">Solibaculum mannosilyticum</name>
    <dbReference type="NCBI Taxonomy" id="2780922"/>
    <lineage>
        <taxon>Bacteria</taxon>
        <taxon>Bacillati</taxon>
        <taxon>Bacillota</taxon>
        <taxon>Clostridia</taxon>
        <taxon>Eubacteriales</taxon>
        <taxon>Oscillospiraceae</taxon>
        <taxon>Solibaculum</taxon>
    </lineage>
</organism>
<evidence type="ECO:0000313" key="14">
    <source>
        <dbReference type="Proteomes" id="UP000593890"/>
    </source>
</evidence>
<comment type="similarity">
    <text evidence="3">Belongs to the transpeptidase family.</text>
</comment>
<dbReference type="Gene3D" id="3.90.1310.10">
    <property type="entry name" value="Penicillin-binding protein 2a (Domain 2)"/>
    <property type="match status" value="1"/>
</dbReference>
<evidence type="ECO:0000259" key="12">
    <source>
        <dbReference type="Pfam" id="PF03717"/>
    </source>
</evidence>
<dbReference type="AlphaFoldDB" id="A0A7I8CY47"/>
<dbReference type="Gene3D" id="1.10.10.1230">
    <property type="entry name" value="Penicillin-binding protein, N-terminal non-catalytic domain, head sub-domain"/>
    <property type="match status" value="1"/>
</dbReference>
<dbReference type="Pfam" id="PF00905">
    <property type="entry name" value="Transpeptidase"/>
    <property type="match status" value="1"/>
</dbReference>
<dbReference type="InterPro" id="IPR001460">
    <property type="entry name" value="PCN-bd_Tpept"/>
</dbReference>
<dbReference type="GO" id="GO:0009252">
    <property type="term" value="P:peptidoglycan biosynthetic process"/>
    <property type="evidence" value="ECO:0007669"/>
    <property type="project" value="UniProtKB-KW"/>
</dbReference>
<dbReference type="GO" id="GO:0005886">
    <property type="term" value="C:plasma membrane"/>
    <property type="evidence" value="ECO:0007669"/>
    <property type="project" value="UniProtKB-SubCell"/>
</dbReference>
<keyword evidence="10" id="KW-0961">Cell wall biogenesis/degradation</keyword>
<dbReference type="PANTHER" id="PTHR30627:SF2">
    <property type="entry name" value="PEPTIDOGLYCAN D,D-TRANSPEPTIDASE MRDA"/>
    <property type="match status" value="1"/>
</dbReference>
<protein>
    <recommendedName>
        <fullName evidence="15">Penicillin-binding protein 2</fullName>
    </recommendedName>
</protein>
<dbReference type="GO" id="GO:0008658">
    <property type="term" value="F:penicillin binding"/>
    <property type="evidence" value="ECO:0007669"/>
    <property type="project" value="InterPro"/>
</dbReference>
<proteinExistence type="inferred from homology"/>
<keyword evidence="8" id="KW-1133">Transmembrane helix</keyword>
<dbReference type="SUPFAM" id="SSF56601">
    <property type="entry name" value="beta-lactamase/transpeptidase-like"/>
    <property type="match status" value="1"/>
</dbReference>
<dbReference type="KEGG" id="sman:C12CBH8_00290"/>
<evidence type="ECO:0000256" key="7">
    <source>
        <dbReference type="ARBA" id="ARBA00022984"/>
    </source>
</evidence>
<keyword evidence="5" id="KW-0812">Transmembrane</keyword>
<reference evidence="14" key="1">
    <citation type="submission" date="2020-07" db="EMBL/GenBank/DDBJ databases">
        <title>Complete genome sequencing of Clostridia bacterium strain 12CBH8.</title>
        <authorList>
            <person name="Sakamoto M."/>
            <person name="Murakami T."/>
            <person name="Mori H."/>
        </authorList>
    </citation>
    <scope>NUCLEOTIDE SEQUENCE [LARGE SCALE GENOMIC DNA]</scope>
    <source>
        <strain evidence="14">12CBH8</strain>
    </source>
</reference>
<evidence type="ECO:0000256" key="10">
    <source>
        <dbReference type="ARBA" id="ARBA00023316"/>
    </source>
</evidence>
<dbReference type="Gene3D" id="3.40.710.10">
    <property type="entry name" value="DD-peptidase/beta-lactamase superfamily"/>
    <property type="match status" value="1"/>
</dbReference>
<feature type="domain" description="Penicillin-binding protein transpeptidase" evidence="11">
    <location>
        <begin position="343"/>
        <end position="654"/>
    </location>
</feature>
<comment type="subcellular location">
    <subcellularLocation>
        <location evidence="2">Cell membrane</location>
    </subcellularLocation>
    <subcellularLocation>
        <location evidence="1">Membrane</location>
        <topology evidence="1">Single-pass membrane protein</topology>
    </subcellularLocation>
</comment>
<dbReference type="EMBL" id="AP023321">
    <property type="protein sequence ID" value="BCI59390.1"/>
    <property type="molecule type" value="Genomic_DNA"/>
</dbReference>
<evidence type="ECO:0000259" key="11">
    <source>
        <dbReference type="Pfam" id="PF00905"/>
    </source>
</evidence>
<evidence type="ECO:0000256" key="9">
    <source>
        <dbReference type="ARBA" id="ARBA00023136"/>
    </source>
</evidence>
<evidence type="ECO:0008006" key="15">
    <source>
        <dbReference type="Google" id="ProtNLM"/>
    </source>
</evidence>
<keyword evidence="9" id="KW-0472">Membrane</keyword>
<dbReference type="InterPro" id="IPR005311">
    <property type="entry name" value="PBP_dimer"/>
</dbReference>
<evidence type="ECO:0000256" key="4">
    <source>
        <dbReference type="ARBA" id="ARBA00022475"/>
    </source>
</evidence>
<keyword evidence="14" id="KW-1185">Reference proteome</keyword>
<evidence type="ECO:0000256" key="6">
    <source>
        <dbReference type="ARBA" id="ARBA00022960"/>
    </source>
</evidence>
<dbReference type="GO" id="GO:0071555">
    <property type="term" value="P:cell wall organization"/>
    <property type="evidence" value="ECO:0007669"/>
    <property type="project" value="UniProtKB-KW"/>
</dbReference>
<evidence type="ECO:0000256" key="3">
    <source>
        <dbReference type="ARBA" id="ARBA00007171"/>
    </source>
</evidence>
<keyword evidence="4" id="KW-1003">Cell membrane</keyword>
<dbReference type="PANTHER" id="PTHR30627">
    <property type="entry name" value="PEPTIDOGLYCAN D,D-TRANSPEPTIDASE"/>
    <property type="match status" value="1"/>
</dbReference>
<dbReference type="GO" id="GO:0008360">
    <property type="term" value="P:regulation of cell shape"/>
    <property type="evidence" value="ECO:0007669"/>
    <property type="project" value="UniProtKB-KW"/>
</dbReference>
<accession>A0A7I8CY47</accession>
<evidence type="ECO:0000256" key="5">
    <source>
        <dbReference type="ARBA" id="ARBA00022692"/>
    </source>
</evidence>
<dbReference type="InterPro" id="IPR012338">
    <property type="entry name" value="Beta-lactam/transpept-like"/>
</dbReference>
<dbReference type="InterPro" id="IPR050515">
    <property type="entry name" value="Beta-lactam/transpept"/>
</dbReference>
<keyword evidence="6" id="KW-0133">Cell shape</keyword>
<evidence type="ECO:0000256" key="8">
    <source>
        <dbReference type="ARBA" id="ARBA00022989"/>
    </source>
</evidence>